<dbReference type="SUPFAM" id="SSF52540">
    <property type="entry name" value="P-loop containing nucleoside triphosphate hydrolases"/>
    <property type="match status" value="1"/>
</dbReference>
<sequence length="293" mass="31368">MPTAGVDPYARRAIWDLILKYKPGRTILLSTHHMDEADLLGDRIAIISHGKLKCCGSPLFLKGAYGDGYRLTLVKRPAEPGDPQEPGLTSSPPGRTQLSSCSEPQVSQFIRKHVASCLLVSDTSTELSYILPSEAAKKGAFERLFQHLERSLDTLHLSSFGLMDTTLEEVFLKVSEEDQSLENSEADVKESRKDVLPVAEGPSGEVHVGDLARSTELAQSQVSLQSASSVGSTRGDEGATYADVYGDYRPLFDNAQDPDNVSLQGGGCGWLGLVGSPEGGVGPPAQPPSLCRG</sequence>
<dbReference type="Ensembl" id="ENSPLOT00000027899.1">
    <property type="protein sequence ID" value="ENSPLOP00000025276.1"/>
    <property type="gene ID" value="ENSPLOG00000018508.1"/>
</dbReference>
<reference evidence="4" key="1">
    <citation type="submission" date="2025-08" db="UniProtKB">
        <authorList>
            <consortium name="Ensembl"/>
        </authorList>
    </citation>
    <scope>IDENTIFICATION</scope>
</reference>
<dbReference type="InterPro" id="IPR026082">
    <property type="entry name" value="ABCA"/>
</dbReference>
<dbReference type="OMA" id="HACQTEF"/>
<dbReference type="Proteomes" id="UP000694399">
    <property type="component" value="Unassembled WGS sequence"/>
</dbReference>
<dbReference type="GO" id="GO:0140359">
    <property type="term" value="F:ABC-type transporter activity"/>
    <property type="evidence" value="ECO:0007669"/>
    <property type="project" value="InterPro"/>
</dbReference>
<dbReference type="PANTHER" id="PTHR19229:SF36">
    <property type="entry name" value="ATP-BINDING CASSETTE SUB-FAMILY A MEMBER 2"/>
    <property type="match status" value="1"/>
</dbReference>
<evidence type="ECO:0000256" key="2">
    <source>
        <dbReference type="ARBA" id="ARBA00022737"/>
    </source>
</evidence>
<keyword evidence="2" id="KW-0677">Repeat</keyword>
<evidence type="ECO:0008006" key="6">
    <source>
        <dbReference type="Google" id="ProtNLM"/>
    </source>
</evidence>
<organism evidence="4 5">
    <name type="scientific">Panthera leo</name>
    <name type="common">Lion</name>
    <dbReference type="NCBI Taxonomy" id="9689"/>
    <lineage>
        <taxon>Eukaryota</taxon>
        <taxon>Metazoa</taxon>
        <taxon>Chordata</taxon>
        <taxon>Craniata</taxon>
        <taxon>Vertebrata</taxon>
        <taxon>Euteleostomi</taxon>
        <taxon>Mammalia</taxon>
        <taxon>Eutheria</taxon>
        <taxon>Laurasiatheria</taxon>
        <taxon>Carnivora</taxon>
        <taxon>Feliformia</taxon>
        <taxon>Felidae</taxon>
        <taxon>Pantherinae</taxon>
        <taxon>Panthera</taxon>
    </lineage>
</organism>
<reference evidence="4" key="2">
    <citation type="submission" date="2025-09" db="UniProtKB">
        <authorList>
            <consortium name="Ensembl"/>
        </authorList>
    </citation>
    <scope>IDENTIFICATION</scope>
</reference>
<dbReference type="AlphaFoldDB" id="A0A8C8XUN5"/>
<evidence type="ECO:0000313" key="4">
    <source>
        <dbReference type="Ensembl" id="ENSPLOP00000025276.1"/>
    </source>
</evidence>
<feature type="region of interest" description="Disordered" evidence="3">
    <location>
        <begin position="75"/>
        <end position="102"/>
    </location>
</feature>
<evidence type="ECO:0000256" key="3">
    <source>
        <dbReference type="SAM" id="MobiDB-lite"/>
    </source>
</evidence>
<evidence type="ECO:0000313" key="5">
    <source>
        <dbReference type="Proteomes" id="UP000694399"/>
    </source>
</evidence>
<protein>
    <recommendedName>
        <fullName evidence="6">ATP binding cassette subfamily A member 2</fullName>
    </recommendedName>
</protein>
<keyword evidence="5" id="KW-1185">Reference proteome</keyword>
<dbReference type="GO" id="GO:0005319">
    <property type="term" value="F:lipid transporter activity"/>
    <property type="evidence" value="ECO:0007669"/>
    <property type="project" value="TreeGrafter"/>
</dbReference>
<feature type="compositionally biased region" description="Polar residues" evidence="3">
    <location>
        <begin position="87"/>
        <end position="102"/>
    </location>
</feature>
<dbReference type="GO" id="GO:0016020">
    <property type="term" value="C:membrane"/>
    <property type="evidence" value="ECO:0007669"/>
    <property type="project" value="InterPro"/>
</dbReference>
<name>A0A8C8XUN5_PANLE</name>
<dbReference type="InterPro" id="IPR027417">
    <property type="entry name" value="P-loop_NTPase"/>
</dbReference>
<dbReference type="PANTHER" id="PTHR19229">
    <property type="entry name" value="ATP-BINDING CASSETTE TRANSPORTER SUBFAMILY A ABCA"/>
    <property type="match status" value="1"/>
</dbReference>
<dbReference type="GeneTree" id="ENSGT00940000158560"/>
<evidence type="ECO:0000256" key="1">
    <source>
        <dbReference type="ARBA" id="ARBA00022448"/>
    </source>
</evidence>
<accession>A0A8C8XUN5</accession>
<dbReference type="Gene3D" id="3.40.50.300">
    <property type="entry name" value="P-loop containing nucleotide triphosphate hydrolases"/>
    <property type="match status" value="1"/>
</dbReference>
<proteinExistence type="predicted"/>
<keyword evidence="1" id="KW-0813">Transport</keyword>